<dbReference type="InterPro" id="IPR029044">
    <property type="entry name" value="Nucleotide-diphossugar_trans"/>
</dbReference>
<feature type="transmembrane region" description="Helical" evidence="1">
    <location>
        <begin position="343"/>
        <end position="364"/>
    </location>
</feature>
<dbReference type="InterPro" id="IPR001173">
    <property type="entry name" value="Glyco_trans_2-like"/>
</dbReference>
<dbReference type="GO" id="GO:0016757">
    <property type="term" value="F:glycosyltransferase activity"/>
    <property type="evidence" value="ECO:0007669"/>
    <property type="project" value="UniProtKB-KW"/>
</dbReference>
<dbReference type="PANTHER" id="PTHR43646:SF3">
    <property type="entry name" value="SLR1566 PROTEIN"/>
    <property type="match status" value="1"/>
</dbReference>
<dbReference type="RefSeq" id="WP_189573873.1">
    <property type="nucleotide sequence ID" value="NZ_BMXU01000001.1"/>
</dbReference>
<feature type="domain" description="Glycosyltransferase 2-like" evidence="2">
    <location>
        <begin position="43"/>
        <end position="218"/>
    </location>
</feature>
<dbReference type="SUPFAM" id="SSF53448">
    <property type="entry name" value="Nucleotide-diphospho-sugar transferases"/>
    <property type="match status" value="1"/>
</dbReference>
<dbReference type="EC" id="2.4.-.-" evidence="3"/>
<keyword evidence="4" id="KW-1185">Reference proteome</keyword>
<sequence>MLALTLLSFVIWLFLLFGRGGFWRADIALPAAKEPERWPGVAVVIPARDEAETIARVVEAHRNADYPGALQVFLADDHSSDGTADKARATEGSRALHIVPVGDLPEGWSGKLWALNAGLAAAEETMPDADYVLFTDADIVCDRGLVRKLVAHAEREKLALASIMARLDASGFWGGLLVPAFVFFFQKLYPFAEVCDPRSKVAGAAGGVVLLRRSALEAIDGLEAMRGALIDDCTLAARVKATGRKIGLYHSSPFAQAVSLRKNDSYRAMETMVARTAYTQLDHNPLMLAGTLVGMFVIYLAAPLAVLFGDGDARMLGLLVWALMAFAYMPTLKRYGRRRWEALGLPLAAAVFVWFTCLSAWRHWQGRGGEWKGRSYPARKPS</sequence>
<accession>A0ABV7M941</accession>
<keyword evidence="1" id="KW-0472">Membrane</keyword>
<evidence type="ECO:0000313" key="3">
    <source>
        <dbReference type="EMBL" id="MFC3301949.1"/>
    </source>
</evidence>
<organism evidence="3 4">
    <name type="scientific">Parvularcula lutaonensis</name>
    <dbReference type="NCBI Taxonomy" id="491923"/>
    <lineage>
        <taxon>Bacteria</taxon>
        <taxon>Pseudomonadati</taxon>
        <taxon>Pseudomonadota</taxon>
        <taxon>Alphaproteobacteria</taxon>
        <taxon>Parvularculales</taxon>
        <taxon>Parvularculaceae</taxon>
        <taxon>Parvularcula</taxon>
    </lineage>
</organism>
<dbReference type="EMBL" id="JBHRVA010000002">
    <property type="protein sequence ID" value="MFC3301949.1"/>
    <property type="molecule type" value="Genomic_DNA"/>
</dbReference>
<dbReference type="PANTHER" id="PTHR43646">
    <property type="entry name" value="GLYCOSYLTRANSFERASE"/>
    <property type="match status" value="1"/>
</dbReference>
<keyword evidence="3" id="KW-0328">Glycosyltransferase</keyword>
<evidence type="ECO:0000313" key="4">
    <source>
        <dbReference type="Proteomes" id="UP001595607"/>
    </source>
</evidence>
<proteinExistence type="predicted"/>
<feature type="transmembrane region" description="Helical" evidence="1">
    <location>
        <begin position="315"/>
        <end position="331"/>
    </location>
</feature>
<reference evidence="4" key="1">
    <citation type="journal article" date="2019" name="Int. J. Syst. Evol. Microbiol.">
        <title>The Global Catalogue of Microorganisms (GCM) 10K type strain sequencing project: providing services to taxonomists for standard genome sequencing and annotation.</title>
        <authorList>
            <consortium name="The Broad Institute Genomics Platform"/>
            <consortium name="The Broad Institute Genome Sequencing Center for Infectious Disease"/>
            <person name="Wu L."/>
            <person name="Ma J."/>
        </authorList>
    </citation>
    <scope>NUCLEOTIDE SEQUENCE [LARGE SCALE GENOMIC DNA]</scope>
    <source>
        <strain evidence="4">KCTC 22245</strain>
    </source>
</reference>
<evidence type="ECO:0000256" key="1">
    <source>
        <dbReference type="SAM" id="Phobius"/>
    </source>
</evidence>
<comment type="caution">
    <text evidence="3">The sequence shown here is derived from an EMBL/GenBank/DDBJ whole genome shotgun (WGS) entry which is preliminary data.</text>
</comment>
<dbReference type="Pfam" id="PF00535">
    <property type="entry name" value="Glycos_transf_2"/>
    <property type="match status" value="1"/>
</dbReference>
<keyword evidence="1" id="KW-0812">Transmembrane</keyword>
<dbReference type="InterPro" id="IPR017832">
    <property type="entry name" value="Glyco_trans_2_hopen-assoc_HpnB"/>
</dbReference>
<dbReference type="NCBIfam" id="TIGR03469">
    <property type="entry name" value="HpnB"/>
    <property type="match status" value="1"/>
</dbReference>
<name>A0ABV7M941_9PROT</name>
<gene>
    <name evidence="3" type="ORF">ACFONP_04315</name>
</gene>
<dbReference type="Proteomes" id="UP001595607">
    <property type="component" value="Unassembled WGS sequence"/>
</dbReference>
<evidence type="ECO:0000259" key="2">
    <source>
        <dbReference type="Pfam" id="PF00535"/>
    </source>
</evidence>
<dbReference type="Gene3D" id="3.90.550.10">
    <property type="entry name" value="Spore Coat Polysaccharide Biosynthesis Protein SpsA, Chain A"/>
    <property type="match status" value="1"/>
</dbReference>
<keyword evidence="3" id="KW-0808">Transferase</keyword>
<feature type="transmembrane region" description="Helical" evidence="1">
    <location>
        <begin position="286"/>
        <end position="308"/>
    </location>
</feature>
<protein>
    <submittedName>
        <fullName evidence="3">Glycosyltransferase</fullName>
        <ecNumber evidence="3">2.4.-.-</ecNumber>
    </submittedName>
</protein>
<keyword evidence="1" id="KW-1133">Transmembrane helix</keyword>